<dbReference type="FunFam" id="3.30.420.10:FF:000032">
    <property type="entry name" value="Retrovirus-related Pol polyprotein from transposon 297-like Protein"/>
    <property type="match status" value="1"/>
</dbReference>
<gene>
    <name evidence="13" type="ORF">PMACD_LOCUS15013</name>
</gene>
<dbReference type="GO" id="GO:0015074">
    <property type="term" value="P:DNA integration"/>
    <property type="evidence" value="ECO:0007669"/>
    <property type="project" value="InterPro"/>
</dbReference>
<dbReference type="GO" id="GO:0004519">
    <property type="term" value="F:endonuclease activity"/>
    <property type="evidence" value="ECO:0007669"/>
    <property type="project" value="UniProtKB-KW"/>
</dbReference>
<dbReference type="FunFam" id="3.30.70.270:FF:000115">
    <property type="entry name" value="Polyprotein of retroviral origin, putative"/>
    <property type="match status" value="1"/>
</dbReference>
<feature type="region of interest" description="Disordered" evidence="10">
    <location>
        <begin position="1246"/>
        <end position="1266"/>
    </location>
</feature>
<keyword evidence="7" id="KW-0378">Hydrolase</keyword>
<evidence type="ECO:0000256" key="4">
    <source>
        <dbReference type="ARBA" id="ARBA00022695"/>
    </source>
</evidence>
<dbReference type="Gene3D" id="3.30.420.10">
    <property type="entry name" value="Ribonuclease H-like superfamily/Ribonuclease H"/>
    <property type="match status" value="1"/>
</dbReference>
<evidence type="ECO:0000259" key="11">
    <source>
        <dbReference type="PROSITE" id="PS50878"/>
    </source>
</evidence>
<dbReference type="OrthoDB" id="413122at2759"/>
<dbReference type="GO" id="GO:0003964">
    <property type="term" value="F:RNA-directed DNA polymerase activity"/>
    <property type="evidence" value="ECO:0007669"/>
    <property type="project" value="UniProtKB-KW"/>
</dbReference>
<evidence type="ECO:0000313" key="14">
    <source>
        <dbReference type="Proteomes" id="UP000663880"/>
    </source>
</evidence>
<dbReference type="Gene3D" id="3.30.70.270">
    <property type="match status" value="2"/>
</dbReference>
<dbReference type="InterPro" id="IPR041577">
    <property type="entry name" value="RT_RNaseH_2"/>
</dbReference>
<dbReference type="GO" id="GO:0008233">
    <property type="term" value="F:peptidase activity"/>
    <property type="evidence" value="ECO:0007669"/>
    <property type="project" value="UniProtKB-KW"/>
</dbReference>
<evidence type="ECO:0000256" key="6">
    <source>
        <dbReference type="ARBA" id="ARBA00022759"/>
    </source>
</evidence>
<evidence type="ECO:0000256" key="10">
    <source>
        <dbReference type="SAM" id="MobiDB-lite"/>
    </source>
</evidence>
<dbReference type="FunFam" id="1.10.340.70:FF:000001">
    <property type="entry name" value="Retrovirus-related Pol polyprotein from transposon gypsy-like Protein"/>
    <property type="match status" value="1"/>
</dbReference>
<keyword evidence="2" id="KW-0645">Protease</keyword>
<organism evidence="13 14">
    <name type="scientific">Pieris macdunnoughi</name>
    <dbReference type="NCBI Taxonomy" id="345717"/>
    <lineage>
        <taxon>Eukaryota</taxon>
        <taxon>Metazoa</taxon>
        <taxon>Ecdysozoa</taxon>
        <taxon>Arthropoda</taxon>
        <taxon>Hexapoda</taxon>
        <taxon>Insecta</taxon>
        <taxon>Pterygota</taxon>
        <taxon>Neoptera</taxon>
        <taxon>Endopterygota</taxon>
        <taxon>Lepidoptera</taxon>
        <taxon>Glossata</taxon>
        <taxon>Ditrysia</taxon>
        <taxon>Papilionoidea</taxon>
        <taxon>Pieridae</taxon>
        <taxon>Pierinae</taxon>
        <taxon>Pieris</taxon>
    </lineage>
</organism>
<evidence type="ECO:0000256" key="8">
    <source>
        <dbReference type="ARBA" id="ARBA00022918"/>
    </source>
</evidence>
<dbReference type="InterPro" id="IPR043128">
    <property type="entry name" value="Rev_trsase/Diguanyl_cyclase"/>
</dbReference>
<dbReference type="EC" id="2.7.7.49" evidence="1"/>
<evidence type="ECO:0000256" key="9">
    <source>
        <dbReference type="ARBA" id="ARBA00023268"/>
    </source>
</evidence>
<evidence type="ECO:0000256" key="1">
    <source>
        <dbReference type="ARBA" id="ARBA00012493"/>
    </source>
</evidence>
<dbReference type="Proteomes" id="UP000663880">
    <property type="component" value="Unassembled WGS sequence"/>
</dbReference>
<feature type="domain" description="Integrase catalytic" evidence="12">
    <location>
        <begin position="921"/>
        <end position="1080"/>
    </location>
</feature>
<keyword evidence="4" id="KW-0548">Nucleotidyltransferase</keyword>
<evidence type="ECO:0000259" key="12">
    <source>
        <dbReference type="PROSITE" id="PS50994"/>
    </source>
</evidence>
<dbReference type="PROSITE" id="PS50994">
    <property type="entry name" value="INTEGRASE"/>
    <property type="match status" value="1"/>
</dbReference>
<dbReference type="InterPro" id="IPR001584">
    <property type="entry name" value="Integrase_cat-core"/>
</dbReference>
<feature type="compositionally biased region" description="Polar residues" evidence="10">
    <location>
        <begin position="1253"/>
        <end position="1266"/>
    </location>
</feature>
<protein>
    <recommendedName>
        <fullName evidence="1">RNA-directed DNA polymerase</fullName>
        <ecNumber evidence="1">2.7.7.49</ecNumber>
    </recommendedName>
</protein>
<dbReference type="Pfam" id="PF17919">
    <property type="entry name" value="RT_RNaseH_2"/>
    <property type="match status" value="1"/>
</dbReference>
<evidence type="ECO:0000256" key="2">
    <source>
        <dbReference type="ARBA" id="ARBA00022670"/>
    </source>
</evidence>
<dbReference type="PANTHER" id="PTHR37984:SF5">
    <property type="entry name" value="PROTEIN NYNRIN-LIKE"/>
    <property type="match status" value="1"/>
</dbReference>
<name>A0A821XKC2_9NEOP</name>
<feature type="domain" description="Reverse transcriptase" evidence="11">
    <location>
        <begin position="209"/>
        <end position="393"/>
    </location>
</feature>
<dbReference type="Gene3D" id="3.10.10.10">
    <property type="entry name" value="HIV Type 1 Reverse Transcriptase, subunit A, domain 1"/>
    <property type="match status" value="1"/>
</dbReference>
<keyword evidence="5" id="KW-0540">Nuclease</keyword>
<dbReference type="GO" id="GO:0042575">
    <property type="term" value="C:DNA polymerase complex"/>
    <property type="evidence" value="ECO:0007669"/>
    <property type="project" value="UniProtKB-ARBA"/>
</dbReference>
<evidence type="ECO:0000313" key="13">
    <source>
        <dbReference type="EMBL" id="CAF4944161.1"/>
    </source>
</evidence>
<dbReference type="GO" id="GO:0003676">
    <property type="term" value="F:nucleic acid binding"/>
    <property type="evidence" value="ECO:0007669"/>
    <property type="project" value="InterPro"/>
</dbReference>
<keyword evidence="8" id="KW-0695">RNA-directed DNA polymerase</keyword>
<dbReference type="InterPro" id="IPR043502">
    <property type="entry name" value="DNA/RNA_pol_sf"/>
</dbReference>
<dbReference type="EMBL" id="CAJOBZ010000068">
    <property type="protein sequence ID" value="CAF4944161.1"/>
    <property type="molecule type" value="Genomic_DNA"/>
</dbReference>
<dbReference type="SUPFAM" id="SSF53098">
    <property type="entry name" value="Ribonuclease H-like"/>
    <property type="match status" value="1"/>
</dbReference>
<evidence type="ECO:0000256" key="7">
    <source>
        <dbReference type="ARBA" id="ARBA00022801"/>
    </source>
</evidence>
<evidence type="ECO:0000256" key="3">
    <source>
        <dbReference type="ARBA" id="ARBA00022679"/>
    </source>
</evidence>
<dbReference type="Pfam" id="PF17921">
    <property type="entry name" value="Integrase_H2C2"/>
    <property type="match status" value="1"/>
</dbReference>
<dbReference type="InterPro" id="IPR036397">
    <property type="entry name" value="RNaseH_sf"/>
</dbReference>
<reference evidence="13" key="1">
    <citation type="submission" date="2021-02" db="EMBL/GenBank/DDBJ databases">
        <authorList>
            <person name="Steward A R."/>
        </authorList>
    </citation>
    <scope>NUCLEOTIDE SEQUENCE</scope>
</reference>
<evidence type="ECO:0000256" key="5">
    <source>
        <dbReference type="ARBA" id="ARBA00022722"/>
    </source>
</evidence>
<dbReference type="InterPro" id="IPR050951">
    <property type="entry name" value="Retrovirus_Pol_polyprotein"/>
</dbReference>
<sequence>MLNALGCKIDYTKDLLHIGKITTKLFFNEPVYLIPPRSETIVECSISNPELKEGLILDQKISPNLLVANCIVTVKENKRINVSVLNISEEPINLKSNFNLNLIPIDTYKPDNPTVFINHISTTKCTIQRTKEVLNQLRISHLNSEEKEALLQLCSNYSDIFHLPNENLTYTNAIRHEIRTTTDVPIHTKTYRFPEIHKVEVRNQIDKMLKQNIIEPSNSPWSSPIWVVPKKLDASNVQKWRVVIDYRKLNDISIGDTYPIPQIAEIFDQLGCSKYFSTLDLASGFHQLQLREEDKPKTAFTVPEGHFQFCRMPFGLKNVPATFQRLMNSVLSGLQGDRCFVYLDDVVCYSPDLNIHIKNLESIFQRMREFNLKLQPDKCEFLRREAGYLGHIISEDGVKPNPDKVKAVIKFPIPKNPKDIKSFLGLVSYYRRFIPDFSNIAKPLTSLLKKDQIFSWENQQQLAFEFLKEKLTSAPVLSYPDFTKPFILTTDASNHALGVVLSQGPTDHIYMDRNSKSSQTIDHFKWLFNHKDPSSKLQRWRLKLEEYDYEIVYKKGKLNSAADALSRYPVNPIFPIENPISIPNPQEATLDSGLMDLLVTPPSFNPDDAFISPIPVETTSHPEIQNENVPDSPIDPQRVLDEFLNLESPPDTDIPTIPEFPEIPNIDSPITQDSDRTEPLIQELFNGNYSQFSKLTKSKTFESNAKILESNTSILKSSDKVIIIPTSIDLDESNPYVEELLSELPNKEEFLNKERTLYSFIPLKLHDKIIYLLFTKVHHFDNSSYEDIYISLKTLRDEIISKSFQQISITNFKDPFESHIYTKLYNIILILFHNTNIFITIHKDSLIFPSLSEIKKILKENHDIPIAGHLGTIRMVKRIQEKYHWKGMRSDIENYVRSCKSCQENKALRKLNRAPMQITTSSTIPFQRIAMDIVGPLPESGTAKVKFILTLQDDLTKFSIAYPIRSTTAEETSDCLIHFITLFGIPKSILTDQGTNFTSNLFKKTCDFMKIKQLWSSPYHPQTQGALERSHSTLKEYLKSFVNQDQDNWPRYVYTAIMTYNTSVHCTTNYTPYELLFGQKPLIPDSIYNTEPDNTYPEYLKMLTHSVLAYGEFIHPITHSPGLYFDPIGKLNINTGYLDIVSPFDISHIEPHLGNINSILVTVKYICRQLQLETIDNLECQNILEPLTVRYNDLVNEFSSISHLTDSNRRKRSPWLGGIGSLAKIVFGTLDEDDAIKYDNAIRNSENNEKRSSQSNPAELPTTQVITDRNRDPVWDIIAITPQGAVADQALPEIAAPVDDDLPVDEQEDEDLAAAQEPAPVRRPLRPRNRPTVNMLGWRPARTLDKSQLSELRNLFEDVPADVAHVRRTIPRYAYSPELFELALRRIREIRNYKTVPLPTNRGGSIAQQLIWDPEPEQLGYLDRQSASQGAITSHTKIHARIATISK</sequence>
<dbReference type="InterPro" id="IPR000477">
    <property type="entry name" value="RT_dom"/>
</dbReference>
<proteinExistence type="predicted"/>
<dbReference type="InterPro" id="IPR041588">
    <property type="entry name" value="Integrase_H2C2"/>
</dbReference>
<comment type="caution">
    <text evidence="13">The sequence shown here is derived from an EMBL/GenBank/DDBJ whole genome shotgun (WGS) entry which is preliminary data.</text>
</comment>
<keyword evidence="6" id="KW-0255">Endonuclease</keyword>
<keyword evidence="9" id="KW-0511">Multifunctional enzyme</keyword>
<keyword evidence="3" id="KW-0808">Transferase</keyword>
<dbReference type="Gene3D" id="1.10.340.70">
    <property type="match status" value="1"/>
</dbReference>
<dbReference type="PROSITE" id="PS50878">
    <property type="entry name" value="RT_POL"/>
    <property type="match status" value="1"/>
</dbReference>
<dbReference type="GO" id="GO:0006508">
    <property type="term" value="P:proteolysis"/>
    <property type="evidence" value="ECO:0007669"/>
    <property type="project" value="UniProtKB-KW"/>
</dbReference>
<dbReference type="Pfam" id="PF00665">
    <property type="entry name" value="rve"/>
    <property type="match status" value="1"/>
</dbReference>
<accession>A0A821XKC2</accession>
<dbReference type="PANTHER" id="PTHR37984">
    <property type="entry name" value="PROTEIN CBG26694"/>
    <property type="match status" value="1"/>
</dbReference>
<dbReference type="Pfam" id="PF00078">
    <property type="entry name" value="RVT_1"/>
    <property type="match status" value="1"/>
</dbReference>
<feature type="region of interest" description="Disordered" evidence="10">
    <location>
        <begin position="1307"/>
        <end position="1330"/>
    </location>
</feature>
<dbReference type="SUPFAM" id="SSF56672">
    <property type="entry name" value="DNA/RNA polymerases"/>
    <property type="match status" value="1"/>
</dbReference>
<dbReference type="FunFam" id="3.10.10.10:FF:000007">
    <property type="entry name" value="Retrovirus-related Pol polyprotein from transposon 17.6-like Protein"/>
    <property type="match status" value="1"/>
</dbReference>
<dbReference type="InterPro" id="IPR012337">
    <property type="entry name" value="RNaseH-like_sf"/>
</dbReference>
<keyword evidence="14" id="KW-1185">Reference proteome</keyword>
<dbReference type="CDD" id="cd01647">
    <property type="entry name" value="RT_LTR"/>
    <property type="match status" value="1"/>
</dbReference>